<dbReference type="KEGG" id="salh:HMF8227_00506"/>
<dbReference type="InterPro" id="IPR019629">
    <property type="entry name" value="Uncharacterised_HI1736/YgjV"/>
</dbReference>
<dbReference type="Pfam" id="PF10688">
    <property type="entry name" value="Imp-YgjV"/>
    <property type="match status" value="1"/>
</dbReference>
<protein>
    <recommendedName>
        <fullName evidence="4">Inner membrane protein</fullName>
    </recommendedName>
</protein>
<gene>
    <name evidence="2" type="ORF">HMF8227_00506</name>
</gene>
<evidence type="ECO:0000313" key="3">
    <source>
        <dbReference type="Proteomes" id="UP000245728"/>
    </source>
</evidence>
<sequence>MEHLFAEAFGAVALVVNFIGYRQNEVNRYRLISALGLMCLSTHFFLLDAMAAGIGCGLASIRNIIALRFRYLWLVYFFVALNLAFFAYEWWWLDHGWPILLAYASSLVFTLGSILIQHTHRIRQWFILAEGLGLAYALVVGSIFGSIFNISNLTSISIKLWQDYRRGSMPEKND</sequence>
<keyword evidence="1" id="KW-0812">Transmembrane</keyword>
<dbReference type="EMBL" id="CP029347">
    <property type="protein sequence ID" value="AWL11002.1"/>
    <property type="molecule type" value="Genomic_DNA"/>
</dbReference>
<evidence type="ECO:0000313" key="2">
    <source>
        <dbReference type="EMBL" id="AWL11002.1"/>
    </source>
</evidence>
<dbReference type="RefSeq" id="WP_109338677.1">
    <property type="nucleotide sequence ID" value="NZ_CP029347.1"/>
</dbReference>
<feature type="transmembrane region" description="Helical" evidence="1">
    <location>
        <begin position="97"/>
        <end position="116"/>
    </location>
</feature>
<dbReference type="Proteomes" id="UP000245728">
    <property type="component" value="Chromosome"/>
</dbReference>
<dbReference type="AlphaFoldDB" id="A0A2S2E0D5"/>
<keyword evidence="3" id="KW-1185">Reference proteome</keyword>
<dbReference type="OrthoDB" id="6240152at2"/>
<keyword evidence="1" id="KW-1133">Transmembrane helix</keyword>
<name>A0A2S2E0D5_9ALTE</name>
<organism evidence="2 3">
    <name type="scientific">Saliniradius amylolyticus</name>
    <dbReference type="NCBI Taxonomy" id="2183582"/>
    <lineage>
        <taxon>Bacteria</taxon>
        <taxon>Pseudomonadati</taxon>
        <taxon>Pseudomonadota</taxon>
        <taxon>Gammaproteobacteria</taxon>
        <taxon>Alteromonadales</taxon>
        <taxon>Alteromonadaceae</taxon>
        <taxon>Saliniradius</taxon>
    </lineage>
</organism>
<accession>A0A2S2E0D5</accession>
<feature type="transmembrane region" description="Helical" evidence="1">
    <location>
        <begin position="125"/>
        <end position="148"/>
    </location>
</feature>
<reference evidence="2 3" key="1">
    <citation type="submission" date="2018-05" db="EMBL/GenBank/DDBJ databases">
        <title>Salinimonas sp. HMF8227 Genome sequencing and assembly.</title>
        <authorList>
            <person name="Kang H."/>
            <person name="Kang J."/>
            <person name="Cha I."/>
            <person name="Kim H."/>
            <person name="Joh K."/>
        </authorList>
    </citation>
    <scope>NUCLEOTIDE SEQUENCE [LARGE SCALE GENOMIC DNA]</scope>
    <source>
        <strain evidence="2 3">HMF8227</strain>
    </source>
</reference>
<feature type="transmembrane region" description="Helical" evidence="1">
    <location>
        <begin position="71"/>
        <end position="91"/>
    </location>
</feature>
<evidence type="ECO:0008006" key="4">
    <source>
        <dbReference type="Google" id="ProtNLM"/>
    </source>
</evidence>
<proteinExistence type="predicted"/>
<evidence type="ECO:0000256" key="1">
    <source>
        <dbReference type="SAM" id="Phobius"/>
    </source>
</evidence>
<keyword evidence="1" id="KW-0472">Membrane</keyword>